<feature type="chain" id="PRO_5032657838" description="Amidohydrolase family protein" evidence="1">
    <location>
        <begin position="25"/>
        <end position="425"/>
    </location>
</feature>
<dbReference type="Gene3D" id="2.30.40.10">
    <property type="entry name" value="Urease, subunit C, domain 1"/>
    <property type="match status" value="1"/>
</dbReference>
<dbReference type="InterPro" id="IPR051781">
    <property type="entry name" value="Metallo-dep_Hydrolase"/>
</dbReference>
<evidence type="ECO:0000256" key="1">
    <source>
        <dbReference type="SAM" id="SignalP"/>
    </source>
</evidence>
<name>A0A840L7C3_9BURK</name>
<comment type="caution">
    <text evidence="2">The sequence shown here is derived from an EMBL/GenBank/DDBJ whole genome shotgun (WGS) entry which is preliminary data.</text>
</comment>
<dbReference type="InterPro" id="IPR011059">
    <property type="entry name" value="Metal-dep_hydrolase_composite"/>
</dbReference>
<dbReference type="SUPFAM" id="SSF51556">
    <property type="entry name" value="Metallo-dependent hydrolases"/>
    <property type="match status" value="1"/>
</dbReference>
<evidence type="ECO:0000313" key="2">
    <source>
        <dbReference type="EMBL" id="MBB4843946.1"/>
    </source>
</evidence>
<dbReference type="Gene3D" id="3.20.20.140">
    <property type="entry name" value="Metal-dependent hydrolases"/>
    <property type="match status" value="1"/>
</dbReference>
<dbReference type="EMBL" id="JACHLP010000004">
    <property type="protein sequence ID" value="MBB4843946.1"/>
    <property type="molecule type" value="Genomic_DNA"/>
</dbReference>
<reference evidence="2 3" key="1">
    <citation type="submission" date="2020-08" db="EMBL/GenBank/DDBJ databases">
        <title>Functional genomics of gut bacteria from endangered species of beetles.</title>
        <authorList>
            <person name="Carlos-Shanley C."/>
        </authorList>
    </citation>
    <scope>NUCLEOTIDE SEQUENCE [LARGE SCALE GENOMIC DNA]</scope>
    <source>
        <strain evidence="2 3">S00239</strain>
    </source>
</reference>
<evidence type="ECO:0000313" key="3">
    <source>
        <dbReference type="Proteomes" id="UP000562027"/>
    </source>
</evidence>
<evidence type="ECO:0008006" key="4">
    <source>
        <dbReference type="Google" id="ProtNLM"/>
    </source>
</evidence>
<dbReference type="PANTHER" id="PTHR43135:SF3">
    <property type="entry name" value="ALPHA-D-RIBOSE 1-METHYLPHOSPHONATE 5-TRIPHOSPHATE DIPHOSPHATASE"/>
    <property type="match status" value="1"/>
</dbReference>
<dbReference type="RefSeq" id="WP_184299647.1">
    <property type="nucleotide sequence ID" value="NZ_JACHLP010000004.1"/>
</dbReference>
<keyword evidence="3" id="KW-1185">Reference proteome</keyword>
<gene>
    <name evidence="2" type="ORF">HNP55_002469</name>
</gene>
<organism evidence="2 3">
    <name type="scientific">Roseateles oligotrophus</name>
    <dbReference type="NCBI Taxonomy" id="1769250"/>
    <lineage>
        <taxon>Bacteria</taxon>
        <taxon>Pseudomonadati</taxon>
        <taxon>Pseudomonadota</taxon>
        <taxon>Betaproteobacteria</taxon>
        <taxon>Burkholderiales</taxon>
        <taxon>Sphaerotilaceae</taxon>
        <taxon>Roseateles</taxon>
    </lineage>
</organism>
<sequence length="425" mass="46713">MKVPRILPFSLGLSLLLATVPAAANPEPETPYFKASAALSMELKNAQWFDGKGLQRGTLYVKDGRFTDQRIKKAQRQMDLKGQFLIPPLADAHNHNLQTLWGFARYAPSYLRDGVFYTAQQCGEPKAVAEMRPIAAQAASPEVLFNSACITASEGQPLAQLLGDDPKLRAEDFIDKAVLVMDTLQDLNQKWPLVGPRKSDSIKLMISRSESPELRSEPKQHGRLGLRPELVGAIVKRAHQDGYKVIAQADTAADFALATQSGVDWVARLPGLHFFEGTTAERYRISPEAAAEAAKKKLSVITAISGSKLFPMPAETLAAVRQLQAENLRRLLEAKVPLLLGSDLYNGTALSELRTLDALGLLDRSQLLRLATVDTPRALFPKRKIACFDNGCEASFLLLKSNPLQGLEALERIQLRVKQGRVLSQ</sequence>
<accession>A0A840L7C3</accession>
<dbReference type="Proteomes" id="UP000562027">
    <property type="component" value="Unassembled WGS sequence"/>
</dbReference>
<dbReference type="PANTHER" id="PTHR43135">
    <property type="entry name" value="ALPHA-D-RIBOSE 1-METHYLPHOSPHONATE 5-TRIPHOSPHATE DIPHOSPHATASE"/>
    <property type="match status" value="1"/>
</dbReference>
<feature type="signal peptide" evidence="1">
    <location>
        <begin position="1"/>
        <end position="24"/>
    </location>
</feature>
<dbReference type="GO" id="GO:0016810">
    <property type="term" value="F:hydrolase activity, acting on carbon-nitrogen (but not peptide) bonds"/>
    <property type="evidence" value="ECO:0007669"/>
    <property type="project" value="InterPro"/>
</dbReference>
<keyword evidence="1" id="KW-0732">Signal</keyword>
<proteinExistence type="predicted"/>
<dbReference type="SUPFAM" id="SSF51338">
    <property type="entry name" value="Composite domain of metallo-dependent hydrolases"/>
    <property type="match status" value="1"/>
</dbReference>
<protein>
    <recommendedName>
        <fullName evidence="4">Amidohydrolase family protein</fullName>
    </recommendedName>
</protein>
<dbReference type="InterPro" id="IPR032466">
    <property type="entry name" value="Metal_Hydrolase"/>
</dbReference>
<dbReference type="AlphaFoldDB" id="A0A840L7C3"/>